<dbReference type="InterPro" id="IPR045122">
    <property type="entry name" value="Csc1-like"/>
</dbReference>
<dbReference type="GO" id="GO:0005886">
    <property type="term" value="C:plasma membrane"/>
    <property type="evidence" value="ECO:0007669"/>
    <property type="project" value="TreeGrafter"/>
</dbReference>
<feature type="transmembrane region" description="Helical" evidence="7">
    <location>
        <begin position="583"/>
        <end position="604"/>
    </location>
</feature>
<feature type="transmembrane region" description="Helical" evidence="7">
    <location>
        <begin position="718"/>
        <end position="736"/>
    </location>
</feature>
<dbReference type="Proteomes" id="UP000038010">
    <property type="component" value="Unassembled WGS sequence"/>
</dbReference>
<keyword evidence="3" id="KW-0813">Transport</keyword>
<dbReference type="Pfam" id="PF02714">
    <property type="entry name" value="RSN1_7TM"/>
    <property type="match status" value="1"/>
</dbReference>
<feature type="transmembrane region" description="Helical" evidence="7">
    <location>
        <begin position="33"/>
        <end position="54"/>
    </location>
</feature>
<evidence type="ECO:0000256" key="3">
    <source>
        <dbReference type="ARBA" id="ARBA00022448"/>
    </source>
</evidence>
<dbReference type="OrthoDB" id="1689567at2759"/>
<evidence type="ECO:0000313" key="11">
    <source>
        <dbReference type="EMBL" id="KPI45953.1"/>
    </source>
</evidence>
<dbReference type="PANTHER" id="PTHR13018:SF5">
    <property type="entry name" value="RE44586P"/>
    <property type="match status" value="1"/>
</dbReference>
<dbReference type="GO" id="GO:0005227">
    <property type="term" value="F:calcium-activated cation channel activity"/>
    <property type="evidence" value="ECO:0007669"/>
    <property type="project" value="InterPro"/>
</dbReference>
<evidence type="ECO:0000256" key="7">
    <source>
        <dbReference type="SAM" id="Phobius"/>
    </source>
</evidence>
<evidence type="ECO:0000259" key="8">
    <source>
        <dbReference type="Pfam" id="PF02714"/>
    </source>
</evidence>
<feature type="transmembrane region" description="Helical" evidence="7">
    <location>
        <begin position="691"/>
        <end position="712"/>
    </location>
</feature>
<keyword evidence="6 7" id="KW-0472">Membrane</keyword>
<gene>
    <name evidence="11" type="ORF">AB675_707</name>
</gene>
<feature type="domain" description="CSC1/OSCA1-like N-terminal transmembrane" evidence="9">
    <location>
        <begin position="33"/>
        <end position="202"/>
    </location>
</feature>
<feature type="transmembrane region" description="Helical" evidence="7">
    <location>
        <begin position="625"/>
        <end position="646"/>
    </location>
</feature>
<name>A0A0N1HI82_9EURO</name>
<dbReference type="InterPro" id="IPR027815">
    <property type="entry name" value="CSC1/OSCA1-like_cyt"/>
</dbReference>
<dbReference type="PANTHER" id="PTHR13018">
    <property type="entry name" value="PROBABLE MEMBRANE PROTEIN DUF221-RELATED"/>
    <property type="match status" value="1"/>
</dbReference>
<protein>
    <submittedName>
        <fullName evidence="11">Calcium permeable stress-gated cation channel 1</fullName>
    </submittedName>
</protein>
<comment type="subcellular location">
    <subcellularLocation>
        <location evidence="1">Membrane</location>
        <topology evidence="1">Multi-pass membrane protein</topology>
    </subcellularLocation>
</comment>
<dbReference type="EMBL" id="LFJN01000001">
    <property type="protein sequence ID" value="KPI45953.1"/>
    <property type="molecule type" value="Genomic_DNA"/>
</dbReference>
<reference evidence="11 12" key="1">
    <citation type="submission" date="2015-06" db="EMBL/GenBank/DDBJ databases">
        <title>Draft genome of the ant-associated black yeast Phialophora attae CBS 131958.</title>
        <authorList>
            <person name="Moreno L.F."/>
            <person name="Stielow B.J."/>
            <person name="de Hoog S."/>
            <person name="Vicente V.A."/>
            <person name="Weiss V.A."/>
            <person name="de Vries M."/>
            <person name="Cruz L.M."/>
            <person name="Souza E.M."/>
        </authorList>
    </citation>
    <scope>NUCLEOTIDE SEQUENCE [LARGE SCALE GENOMIC DNA]</scope>
    <source>
        <strain evidence="11 12">CBS 131958</strain>
    </source>
</reference>
<dbReference type="GeneID" id="28739289"/>
<dbReference type="InterPro" id="IPR032880">
    <property type="entry name" value="CSC1/OSCA1-like_N"/>
</dbReference>
<feature type="transmembrane region" description="Helical" evidence="7">
    <location>
        <begin position="652"/>
        <end position="671"/>
    </location>
</feature>
<accession>A0A0N1HI82</accession>
<feature type="transmembrane region" description="Helical" evidence="7">
    <location>
        <begin position="114"/>
        <end position="133"/>
    </location>
</feature>
<dbReference type="VEuPathDB" id="FungiDB:AB675_707"/>
<feature type="transmembrane region" description="Helical" evidence="7">
    <location>
        <begin position="527"/>
        <end position="548"/>
    </location>
</feature>
<proteinExistence type="inferred from homology"/>
<dbReference type="RefSeq" id="XP_018005916.1">
    <property type="nucleotide sequence ID" value="XM_018147420.1"/>
</dbReference>
<evidence type="ECO:0000259" key="10">
    <source>
        <dbReference type="Pfam" id="PF14703"/>
    </source>
</evidence>
<dbReference type="Pfam" id="PF13967">
    <property type="entry name" value="RSN1_TM"/>
    <property type="match status" value="1"/>
</dbReference>
<dbReference type="InterPro" id="IPR003864">
    <property type="entry name" value="CSC1/OSCA1-like_7TM"/>
</dbReference>
<feature type="transmembrane region" description="Helical" evidence="7">
    <location>
        <begin position="482"/>
        <end position="506"/>
    </location>
</feature>
<evidence type="ECO:0000256" key="6">
    <source>
        <dbReference type="ARBA" id="ARBA00023136"/>
    </source>
</evidence>
<sequence>MSLAQLVLDSNGTNRNDTWRWQDQARKQSQRDFNVQFVVSVAFGASAFLAFCVLRPKWSTLYHARKEQSNAALRLPELPNTFFGWIPVVIGISKEEVLASAGLDAYAFLAFYRYAIKFLAIIMFFSLSVILPVNSRYTGDALFPGLERGNSTDGNRTLSYFTLAPEDDIKKPKMQKDTSYLWMYTVFAWFFTSAAIYLLIRETKHIIKIRQAYLGTQATVTDRTIRLSGIPEDMRSEDKIRDFIEELGIGKVDSVMLCKNWQKLDDTMAQRMQYLRQLEKAWTTYLGHHHSIRHTRHRHRRPDENGNRVEGTALLSESEMESAHASAVDRDRPKHTIRYGFLNLKSKKVDAIDYFQEKLRRVDERIKILRKEDFKPTPLAFVTMESTASCQMAIQAILDPNPGTFIANLAPPPVDVVWKNTYLSRNSRMWRSWSIMIAIGFLTVFWTALLVPLAGLLSIEVIDKILPGLADVLEAHDITRSLISSGLPTLAFSLLSIGVAYLYDWLANQQGMTSQGDIDLSVISKNFFFVFFNLFIVFTLFGTASTFFEFWQDFKEIIRDTGLIANTIAKSLESLSPFYTNLIVLQGLGLFPFRLLEFGTVSLYPFYLISAATPRDYAELSAAPVFNYGFFLPQSMLIFVICTVYSVLPASWTIVIFGLIYFIIGHFIYKYQLLYAMEHRQQSTGRAWPMICSRIILGLVFFQIALTGILALKGAFTASLFVVPLIAGTIWFTVYFQRAYYPLMWFIALRSIDKPLPPPMVTPSESVWDRDTDRGRAVDETEETGLRYVNPNLVTPLETMWVRKPANHHGAAGDDVESGVA</sequence>
<dbReference type="Pfam" id="PF14703">
    <property type="entry name" value="PHM7_cyt"/>
    <property type="match status" value="1"/>
</dbReference>
<organism evidence="11 12">
    <name type="scientific">Cyphellophora attinorum</name>
    <dbReference type="NCBI Taxonomy" id="1664694"/>
    <lineage>
        <taxon>Eukaryota</taxon>
        <taxon>Fungi</taxon>
        <taxon>Dikarya</taxon>
        <taxon>Ascomycota</taxon>
        <taxon>Pezizomycotina</taxon>
        <taxon>Eurotiomycetes</taxon>
        <taxon>Chaetothyriomycetidae</taxon>
        <taxon>Chaetothyriales</taxon>
        <taxon>Cyphellophoraceae</taxon>
        <taxon>Cyphellophora</taxon>
    </lineage>
</organism>
<evidence type="ECO:0000313" key="12">
    <source>
        <dbReference type="Proteomes" id="UP000038010"/>
    </source>
</evidence>
<evidence type="ECO:0000256" key="5">
    <source>
        <dbReference type="ARBA" id="ARBA00022989"/>
    </source>
</evidence>
<evidence type="ECO:0000256" key="2">
    <source>
        <dbReference type="ARBA" id="ARBA00007779"/>
    </source>
</evidence>
<evidence type="ECO:0000256" key="1">
    <source>
        <dbReference type="ARBA" id="ARBA00004141"/>
    </source>
</evidence>
<comment type="similarity">
    <text evidence="2">Belongs to the CSC1 (TC 1.A.17) family.</text>
</comment>
<evidence type="ECO:0000259" key="9">
    <source>
        <dbReference type="Pfam" id="PF13967"/>
    </source>
</evidence>
<keyword evidence="5 7" id="KW-1133">Transmembrane helix</keyword>
<feature type="transmembrane region" description="Helical" evidence="7">
    <location>
        <begin position="181"/>
        <end position="200"/>
    </location>
</feature>
<comment type="caution">
    <text evidence="11">The sequence shown here is derived from an EMBL/GenBank/DDBJ whole genome shotgun (WGS) entry which is preliminary data.</text>
</comment>
<feature type="domain" description="CSC1/OSCA1-like cytosolic" evidence="10">
    <location>
        <begin position="222"/>
        <end position="420"/>
    </location>
</feature>
<dbReference type="AlphaFoldDB" id="A0A0N1HI82"/>
<keyword evidence="12" id="KW-1185">Reference proteome</keyword>
<feature type="domain" description="CSC1/OSCA1-like 7TM region" evidence="8">
    <location>
        <begin position="431"/>
        <end position="709"/>
    </location>
</feature>
<feature type="transmembrane region" description="Helical" evidence="7">
    <location>
        <begin position="435"/>
        <end position="462"/>
    </location>
</feature>
<keyword evidence="4 7" id="KW-0812">Transmembrane</keyword>
<evidence type="ECO:0000256" key="4">
    <source>
        <dbReference type="ARBA" id="ARBA00022692"/>
    </source>
</evidence>